<feature type="compositionally biased region" description="Gly residues" evidence="1">
    <location>
        <begin position="20"/>
        <end position="32"/>
    </location>
</feature>
<dbReference type="EMBL" id="CADCVH010000055">
    <property type="protein sequence ID" value="CAA9457760.1"/>
    <property type="molecule type" value="Genomic_DNA"/>
</dbReference>
<feature type="non-terminal residue" evidence="2">
    <location>
        <position position="399"/>
    </location>
</feature>
<feature type="non-terminal residue" evidence="2">
    <location>
        <position position="1"/>
    </location>
</feature>
<name>A0A6J4R7D8_9ACTN</name>
<feature type="compositionally biased region" description="Low complexity" evidence="1">
    <location>
        <begin position="152"/>
        <end position="161"/>
    </location>
</feature>
<feature type="compositionally biased region" description="Basic residues" evidence="1">
    <location>
        <begin position="322"/>
        <end position="336"/>
    </location>
</feature>
<feature type="compositionally biased region" description="Low complexity" evidence="1">
    <location>
        <begin position="212"/>
        <end position="222"/>
    </location>
</feature>
<feature type="compositionally biased region" description="Basic and acidic residues" evidence="1">
    <location>
        <begin position="74"/>
        <end position="84"/>
    </location>
</feature>
<feature type="compositionally biased region" description="Basic residues" evidence="1">
    <location>
        <begin position="117"/>
        <end position="127"/>
    </location>
</feature>
<organism evidence="2">
    <name type="scientific">uncultured Rubrobacteraceae bacterium</name>
    <dbReference type="NCBI Taxonomy" id="349277"/>
    <lineage>
        <taxon>Bacteria</taxon>
        <taxon>Bacillati</taxon>
        <taxon>Actinomycetota</taxon>
        <taxon>Rubrobacteria</taxon>
        <taxon>Rubrobacterales</taxon>
        <taxon>Rubrobacteraceae</taxon>
        <taxon>environmental samples</taxon>
    </lineage>
</organism>
<protein>
    <submittedName>
        <fullName evidence="2">Uncharacterized protein</fullName>
    </submittedName>
</protein>
<feature type="compositionally biased region" description="Basic and acidic residues" evidence="1">
    <location>
        <begin position="380"/>
        <end position="399"/>
    </location>
</feature>
<proteinExistence type="predicted"/>
<feature type="compositionally biased region" description="Low complexity" evidence="1">
    <location>
        <begin position="281"/>
        <end position="298"/>
    </location>
</feature>
<feature type="region of interest" description="Disordered" evidence="1">
    <location>
        <begin position="1"/>
        <end position="41"/>
    </location>
</feature>
<sequence>EDSRGFADATDGQLPRLRGAAGGGTGRPGAGARGPDRARRAADLRAGSLRALDAGAVDGRRVAGVLGELLADARPPRRGSDSRRAGRHLGASRRQDDLPAGPRQPVAKPVRAWPGPRRQHPAHRLRRLVGAVGRGAGSRAPARRHDRPPRGLPEAGAARGAEGPEGGPPLARRARVALAAHRGGRCALDGCGLLADGADPEQSSSVQSPRMGAGAAVLAGGDVDQGDGRDGGVGQPPDVQVQAGRGLQAVDNGPRVGKHDNPEQERMGRRSAGPREGRPGEYGPEASLGGAASRGAAVRPRREAAELGREDQPRAPCLRPGDRRRRPARRPLRGAARRGEGRREARRVAGLAARELRWQREDRAEVHAAAPGEDNPTDGKYARSDAFRDRAGDRKKIRV</sequence>
<dbReference type="AlphaFoldDB" id="A0A6J4R7D8"/>
<feature type="compositionally biased region" description="Basic and acidic residues" evidence="1">
    <location>
        <begin position="337"/>
        <end position="347"/>
    </location>
</feature>
<accession>A0A6J4R7D8</accession>
<feature type="region of interest" description="Disordered" evidence="1">
    <location>
        <begin position="198"/>
        <end position="399"/>
    </location>
</feature>
<feature type="compositionally biased region" description="Basic and acidic residues" evidence="1">
    <location>
        <begin position="354"/>
        <end position="366"/>
    </location>
</feature>
<reference evidence="2" key="1">
    <citation type="submission" date="2020-02" db="EMBL/GenBank/DDBJ databases">
        <authorList>
            <person name="Meier V. D."/>
        </authorList>
    </citation>
    <scope>NUCLEOTIDE SEQUENCE</scope>
    <source>
        <strain evidence="2">AVDCRST_MAG02</strain>
    </source>
</reference>
<gene>
    <name evidence="2" type="ORF">AVDCRST_MAG02-1727</name>
</gene>
<feature type="compositionally biased region" description="Basic and acidic residues" evidence="1">
    <location>
        <begin position="257"/>
        <end position="279"/>
    </location>
</feature>
<evidence type="ECO:0000256" key="1">
    <source>
        <dbReference type="SAM" id="MobiDB-lite"/>
    </source>
</evidence>
<evidence type="ECO:0000313" key="2">
    <source>
        <dbReference type="EMBL" id="CAA9457760.1"/>
    </source>
</evidence>
<feature type="region of interest" description="Disordered" evidence="1">
    <location>
        <begin position="67"/>
        <end position="170"/>
    </location>
</feature>
<feature type="compositionally biased region" description="Basic and acidic residues" evidence="1">
    <location>
        <begin position="300"/>
        <end position="313"/>
    </location>
</feature>